<feature type="region of interest" description="Disordered" evidence="1">
    <location>
        <begin position="180"/>
        <end position="223"/>
    </location>
</feature>
<dbReference type="AlphaFoldDB" id="A0A1E5R9B6"/>
<feature type="compositionally biased region" description="Basic and acidic residues" evidence="1">
    <location>
        <begin position="180"/>
        <end position="189"/>
    </location>
</feature>
<reference evidence="3" key="1">
    <citation type="journal article" date="2016" name="Genome Announc.">
        <title>Genome sequences of three species of Hanseniaspora isolated from spontaneous wine fermentations.</title>
        <authorList>
            <person name="Sternes P.R."/>
            <person name="Lee D."/>
            <person name="Kutyna D.R."/>
            <person name="Borneman A.R."/>
        </authorList>
    </citation>
    <scope>NUCLEOTIDE SEQUENCE [LARGE SCALE GENOMIC DNA]</scope>
    <source>
        <strain evidence="3">AWRI3578</strain>
    </source>
</reference>
<dbReference type="SUPFAM" id="SSF52047">
    <property type="entry name" value="RNI-like"/>
    <property type="match status" value="1"/>
</dbReference>
<feature type="region of interest" description="Disordered" evidence="1">
    <location>
        <begin position="1"/>
        <end position="81"/>
    </location>
</feature>
<protein>
    <submittedName>
        <fullName evidence="2">MAP-ous protein 1</fullName>
    </submittedName>
</protein>
<feature type="compositionally biased region" description="Low complexity" evidence="1">
    <location>
        <begin position="29"/>
        <end position="42"/>
    </location>
</feature>
<evidence type="ECO:0000313" key="3">
    <source>
        <dbReference type="Proteomes" id="UP000095605"/>
    </source>
</evidence>
<feature type="region of interest" description="Disordered" evidence="1">
    <location>
        <begin position="126"/>
        <end position="154"/>
    </location>
</feature>
<feature type="compositionally biased region" description="Polar residues" evidence="1">
    <location>
        <begin position="277"/>
        <end position="288"/>
    </location>
</feature>
<proteinExistence type="predicted"/>
<sequence>MGLLNKIFSSSSSSNSDNHQYDNKRKRASSINNGSLNSISKLLDTRNQPVDNNDECSRNTNLNKSDTHYKSKDNQSNDKHNTLDNMAKISRAYTTGQLLNKKTVAISDFLEYWRKENLAMFHPEKNSKDKLSYKPGSGSSFSVENKDNNKADPLRKKSCFKRGTLMEHKKRLLEYQRLRMLKSNEDGKPNKSKTKSNLSKILFGSNKSSAPNDNNKLPLRKWSSQPNLNVDKECEYDLYGMNDYYDDEDHSQGQNRTPRNNDLLLIENTRANSNTSLVSLDSMNSDTPASRILDQLSSGDESDSDNSSELNIPIISPITSIDEKDSSMYHMDYDHFKVPPGLEDIEIPKHIHFDKTVFTTDPPQQICSKQPRKGDVVVMKDGIVVVNNDHKRAILDGSTLKADNLDGVGKGTHGLTVGGRGVLKLLSEQDRETLDKNLEWRYYKDLNDIHGSNIKPLPEIEIDSEKEELDDRLFPNKYRNVTWREIYQRVCHLREILPIASILQQIPEELPDPDTGATQYKPFIPMITLKNNKPSMIEILTFCDFISCTIVETLNFDMCDMSLDMFTRIIDAVVTMIQNVQALNESRDSSDVSEIESIKLSFRNTPISDDGFKVLCKFFSTFDFKKVKLSLDLSVAPEVKCNVLRKKNIHCANDKVPDRMSLKLHCNIGKSIIDINDFDYNMTCRDADWSLFIASIACNPTLVLQQLFLNNCGIFDPNRKNFGFIIQNFFENIAVKTMELGESKKDIEQLFEVAVKSKDDPVNGLPAEKIHKCEILSSALLQKLEAGTTKFNIRKLLIDNKVLSFPRLKPEIQLPCGHPDAGRRNILIDHALLGDDSRSYSINKDEENEIFPIFSKDGNMDHLSEELKRKIKSSHEDLKKLDNSSIRDLIKH</sequence>
<dbReference type="EMBL" id="LPNL01000007">
    <property type="protein sequence ID" value="OEJ83484.1"/>
    <property type="molecule type" value="Genomic_DNA"/>
</dbReference>
<feature type="compositionally biased region" description="Basic and acidic residues" evidence="1">
    <location>
        <begin position="65"/>
        <end position="81"/>
    </location>
</feature>
<gene>
    <name evidence="2" type="ORF">AWRI3578_g2794</name>
</gene>
<evidence type="ECO:0000313" key="2">
    <source>
        <dbReference type="EMBL" id="OEJ83484.1"/>
    </source>
</evidence>
<feature type="compositionally biased region" description="Basic and acidic residues" evidence="1">
    <location>
        <begin position="144"/>
        <end position="154"/>
    </location>
</feature>
<accession>A0A1E5R9B6</accession>
<organism evidence="2 3">
    <name type="scientific">Hanseniaspora opuntiae</name>
    <dbReference type="NCBI Taxonomy" id="211096"/>
    <lineage>
        <taxon>Eukaryota</taxon>
        <taxon>Fungi</taxon>
        <taxon>Dikarya</taxon>
        <taxon>Ascomycota</taxon>
        <taxon>Saccharomycotina</taxon>
        <taxon>Saccharomycetes</taxon>
        <taxon>Saccharomycodales</taxon>
        <taxon>Saccharomycodaceae</taxon>
        <taxon>Hanseniaspora</taxon>
    </lineage>
</organism>
<dbReference type="OrthoDB" id="8436363at2759"/>
<comment type="caution">
    <text evidence="2">The sequence shown here is derived from an EMBL/GenBank/DDBJ whole genome shotgun (WGS) entry which is preliminary data.</text>
</comment>
<keyword evidence="3" id="KW-1185">Reference proteome</keyword>
<feature type="region of interest" description="Disordered" evidence="1">
    <location>
        <begin position="277"/>
        <end position="313"/>
    </location>
</feature>
<dbReference type="Proteomes" id="UP000095605">
    <property type="component" value="Unassembled WGS sequence"/>
</dbReference>
<name>A0A1E5R9B6_9ASCO</name>
<feature type="compositionally biased region" description="Polar residues" evidence="1">
    <location>
        <begin position="195"/>
        <end position="215"/>
    </location>
</feature>
<evidence type="ECO:0000256" key="1">
    <source>
        <dbReference type="SAM" id="MobiDB-lite"/>
    </source>
</evidence>